<feature type="compositionally biased region" description="Basic and acidic residues" evidence="3">
    <location>
        <begin position="88"/>
        <end position="99"/>
    </location>
</feature>
<sequence length="219" mass="24558">MAEMCTSNDLKMIIRLVKHDLRINAGPKHILEAVHPDAYQAFQMSRDLDAVLSKAVVRTADGHSSPTKKTALKITASLMTPVLPMLPKDNEDHSKEITHTRTSKKRRANGNKSHGTPSRKRRHSTTDTSDNETQETVTSCSNCDTDKTEDEYAIFSNFVANEIRSLNSEEKRRDLKQIIQKTIRDMIELDNNIKDAHVSTTSDTVPELPSNEQSSGSQE</sequence>
<dbReference type="GO" id="GO:0003910">
    <property type="term" value="F:DNA ligase (ATP) activity"/>
    <property type="evidence" value="ECO:0007669"/>
    <property type="project" value="InterPro"/>
</dbReference>
<comment type="caution">
    <text evidence="5">The sequence shown here is derived from an EMBL/GenBank/DDBJ whole genome shotgun (WGS) entry which is preliminary data.</text>
</comment>
<feature type="region of interest" description="Disordered" evidence="3">
    <location>
        <begin position="84"/>
        <end position="144"/>
    </location>
</feature>
<keyword evidence="6" id="KW-1185">Reference proteome</keyword>
<evidence type="ECO:0000313" key="6">
    <source>
        <dbReference type="Proteomes" id="UP000235965"/>
    </source>
</evidence>
<dbReference type="PANTHER" id="PTHR45674:SF9">
    <property type="entry name" value="DNA LIGASE 3"/>
    <property type="match status" value="1"/>
</dbReference>
<dbReference type="OrthoDB" id="206088at2759"/>
<dbReference type="EMBL" id="NEVH01003011">
    <property type="protein sequence ID" value="PNF40814.1"/>
    <property type="molecule type" value="Genomic_DNA"/>
</dbReference>
<reference evidence="5 6" key="1">
    <citation type="submission" date="2017-12" db="EMBL/GenBank/DDBJ databases">
        <title>Hemimetabolous genomes reveal molecular basis of termite eusociality.</title>
        <authorList>
            <person name="Harrison M.C."/>
            <person name="Jongepier E."/>
            <person name="Robertson H.M."/>
            <person name="Arning N."/>
            <person name="Bitard-Feildel T."/>
            <person name="Chao H."/>
            <person name="Childers C.P."/>
            <person name="Dinh H."/>
            <person name="Doddapaneni H."/>
            <person name="Dugan S."/>
            <person name="Gowin J."/>
            <person name="Greiner C."/>
            <person name="Han Y."/>
            <person name="Hu H."/>
            <person name="Hughes D.S.T."/>
            <person name="Huylmans A.-K."/>
            <person name="Kemena C."/>
            <person name="Kremer L.P.M."/>
            <person name="Lee S.L."/>
            <person name="Lopez-Ezquerra A."/>
            <person name="Mallet L."/>
            <person name="Monroy-Kuhn J.M."/>
            <person name="Moser A."/>
            <person name="Murali S.C."/>
            <person name="Muzny D.M."/>
            <person name="Otani S."/>
            <person name="Piulachs M.-D."/>
            <person name="Poelchau M."/>
            <person name="Qu J."/>
            <person name="Schaub F."/>
            <person name="Wada-Katsumata A."/>
            <person name="Worley K.C."/>
            <person name="Xie Q."/>
            <person name="Ylla G."/>
            <person name="Poulsen M."/>
            <person name="Gibbs R.A."/>
            <person name="Schal C."/>
            <person name="Richards S."/>
            <person name="Belles X."/>
            <person name="Korb J."/>
            <person name="Bornberg-Bauer E."/>
        </authorList>
    </citation>
    <scope>NUCLEOTIDE SEQUENCE [LARGE SCALE GENOMIC DNA]</scope>
    <source>
        <tissue evidence="5">Whole body</tissue>
    </source>
</reference>
<accession>A0A2J7RJ09</accession>
<feature type="region of interest" description="Disordered" evidence="3">
    <location>
        <begin position="195"/>
        <end position="219"/>
    </location>
</feature>
<dbReference type="InterPro" id="IPR036599">
    <property type="entry name" value="DNA_ligase_N_sf"/>
</dbReference>
<evidence type="ECO:0000256" key="2">
    <source>
        <dbReference type="ARBA" id="ARBA00022598"/>
    </source>
</evidence>
<dbReference type="PANTHER" id="PTHR45674">
    <property type="entry name" value="DNA LIGASE 1/3 FAMILY MEMBER"/>
    <property type="match status" value="1"/>
</dbReference>
<dbReference type="InterPro" id="IPR012308">
    <property type="entry name" value="DNA_ligase_ATP-dep_N"/>
</dbReference>
<dbReference type="InterPro" id="IPR050191">
    <property type="entry name" value="ATP-dep_DNA_ligase"/>
</dbReference>
<evidence type="ECO:0000256" key="1">
    <source>
        <dbReference type="ARBA" id="ARBA00007572"/>
    </source>
</evidence>
<evidence type="ECO:0000259" key="4">
    <source>
        <dbReference type="Pfam" id="PF04675"/>
    </source>
</evidence>
<feature type="compositionally biased region" description="Polar residues" evidence="3">
    <location>
        <begin position="134"/>
        <end position="143"/>
    </location>
</feature>
<feature type="compositionally biased region" description="Polar residues" evidence="3">
    <location>
        <begin position="198"/>
        <end position="219"/>
    </location>
</feature>
<dbReference type="Proteomes" id="UP000235965">
    <property type="component" value="Unassembled WGS sequence"/>
</dbReference>
<dbReference type="AlphaFoldDB" id="A0A2J7RJ09"/>
<evidence type="ECO:0000256" key="3">
    <source>
        <dbReference type="SAM" id="MobiDB-lite"/>
    </source>
</evidence>
<dbReference type="Pfam" id="PF04675">
    <property type="entry name" value="DNA_ligase_A_N"/>
    <property type="match status" value="1"/>
</dbReference>
<dbReference type="Gene3D" id="1.10.3260.10">
    <property type="entry name" value="DNA ligase, ATP-dependent, N-terminal domain"/>
    <property type="match status" value="1"/>
</dbReference>
<organism evidence="5 6">
    <name type="scientific">Cryptotermes secundus</name>
    <dbReference type="NCBI Taxonomy" id="105785"/>
    <lineage>
        <taxon>Eukaryota</taxon>
        <taxon>Metazoa</taxon>
        <taxon>Ecdysozoa</taxon>
        <taxon>Arthropoda</taxon>
        <taxon>Hexapoda</taxon>
        <taxon>Insecta</taxon>
        <taxon>Pterygota</taxon>
        <taxon>Neoptera</taxon>
        <taxon>Polyneoptera</taxon>
        <taxon>Dictyoptera</taxon>
        <taxon>Blattodea</taxon>
        <taxon>Blattoidea</taxon>
        <taxon>Termitoidae</taxon>
        <taxon>Kalotermitidae</taxon>
        <taxon>Cryptotermitinae</taxon>
        <taxon>Cryptotermes</taxon>
    </lineage>
</organism>
<dbReference type="GO" id="GO:0006310">
    <property type="term" value="P:DNA recombination"/>
    <property type="evidence" value="ECO:0007669"/>
    <property type="project" value="InterPro"/>
</dbReference>
<comment type="similarity">
    <text evidence="1">Belongs to the ATP-dependent DNA ligase family.</text>
</comment>
<proteinExistence type="inferred from homology"/>
<name>A0A2J7RJ09_9NEOP</name>
<keyword evidence="2" id="KW-0436">Ligase</keyword>
<protein>
    <recommendedName>
        <fullName evidence="4">DNA ligase ATP-dependent N-terminal domain-containing protein</fullName>
    </recommendedName>
</protein>
<dbReference type="GO" id="GO:0070421">
    <property type="term" value="C:DNA ligase III-XRCC1 complex"/>
    <property type="evidence" value="ECO:0007669"/>
    <property type="project" value="TreeGrafter"/>
</dbReference>
<gene>
    <name evidence="5" type="ORF">B7P43_G16652</name>
</gene>
<feature type="domain" description="DNA ligase ATP-dependent N-terminal" evidence="4">
    <location>
        <begin position="3"/>
        <end position="35"/>
    </location>
</feature>
<evidence type="ECO:0000313" key="5">
    <source>
        <dbReference type="EMBL" id="PNF40814.1"/>
    </source>
</evidence>
<dbReference type="GO" id="GO:0006273">
    <property type="term" value="P:lagging strand elongation"/>
    <property type="evidence" value="ECO:0007669"/>
    <property type="project" value="TreeGrafter"/>
</dbReference>
<dbReference type="GO" id="GO:0006302">
    <property type="term" value="P:double-strand break repair"/>
    <property type="evidence" value="ECO:0007669"/>
    <property type="project" value="TreeGrafter"/>
</dbReference>
<dbReference type="GO" id="GO:0003677">
    <property type="term" value="F:DNA binding"/>
    <property type="evidence" value="ECO:0007669"/>
    <property type="project" value="InterPro"/>
</dbReference>